<organism evidence="2 4">
    <name type="scientific">Didymodactylos carnosus</name>
    <dbReference type="NCBI Taxonomy" id="1234261"/>
    <lineage>
        <taxon>Eukaryota</taxon>
        <taxon>Metazoa</taxon>
        <taxon>Spiralia</taxon>
        <taxon>Gnathifera</taxon>
        <taxon>Rotifera</taxon>
        <taxon>Eurotatoria</taxon>
        <taxon>Bdelloidea</taxon>
        <taxon>Philodinida</taxon>
        <taxon>Philodinidae</taxon>
        <taxon>Didymodactylos</taxon>
    </lineage>
</organism>
<evidence type="ECO:0000313" key="3">
    <source>
        <dbReference type="EMBL" id="CAF4192498.1"/>
    </source>
</evidence>
<dbReference type="Pfam" id="PF05699">
    <property type="entry name" value="Dimer_Tnp_hAT"/>
    <property type="match status" value="1"/>
</dbReference>
<reference evidence="2" key="1">
    <citation type="submission" date="2021-02" db="EMBL/GenBank/DDBJ databases">
        <authorList>
            <person name="Nowell W R."/>
        </authorList>
    </citation>
    <scope>NUCLEOTIDE SEQUENCE</scope>
</reference>
<dbReference type="SUPFAM" id="SSF53098">
    <property type="entry name" value="Ribonuclease H-like"/>
    <property type="match status" value="1"/>
</dbReference>
<feature type="domain" description="HAT C-terminal dimerisation" evidence="1">
    <location>
        <begin position="75"/>
        <end position="146"/>
    </location>
</feature>
<comment type="caution">
    <text evidence="2">The sequence shown here is derived from an EMBL/GenBank/DDBJ whole genome shotgun (WGS) entry which is preliminary data.</text>
</comment>
<accession>A0A8S2F3B2</accession>
<sequence>MKYKSTDESKMKQSLIQLVLDECERETAHFQSSFASVATQSKGTKTIKKSKLFQYINTPPSDTTQALDPAAELTAYLTDPIQSQFSPFWSKTSLPVLKRVVIRVLSIQASSAPIERVFSQAGLIMSPRRTSMREDSFRSLVFLRANQHIL</sequence>
<evidence type="ECO:0000313" key="4">
    <source>
        <dbReference type="Proteomes" id="UP000677228"/>
    </source>
</evidence>
<dbReference type="EMBL" id="CAJOBA010046697">
    <property type="protein sequence ID" value="CAF4192498.1"/>
    <property type="molecule type" value="Genomic_DNA"/>
</dbReference>
<name>A0A8S2F3B2_9BILA</name>
<dbReference type="EMBL" id="CAJNOK010024994">
    <property type="protein sequence ID" value="CAF1384247.1"/>
    <property type="molecule type" value="Genomic_DNA"/>
</dbReference>
<dbReference type="GO" id="GO:0046983">
    <property type="term" value="F:protein dimerization activity"/>
    <property type="evidence" value="ECO:0007669"/>
    <property type="project" value="InterPro"/>
</dbReference>
<evidence type="ECO:0000259" key="1">
    <source>
        <dbReference type="Pfam" id="PF05699"/>
    </source>
</evidence>
<dbReference type="AlphaFoldDB" id="A0A8S2F3B2"/>
<evidence type="ECO:0000313" key="2">
    <source>
        <dbReference type="EMBL" id="CAF1384247.1"/>
    </source>
</evidence>
<dbReference type="Proteomes" id="UP000677228">
    <property type="component" value="Unassembled WGS sequence"/>
</dbReference>
<proteinExistence type="predicted"/>
<dbReference type="Proteomes" id="UP000682733">
    <property type="component" value="Unassembled WGS sequence"/>
</dbReference>
<dbReference type="InterPro" id="IPR012337">
    <property type="entry name" value="RNaseH-like_sf"/>
</dbReference>
<gene>
    <name evidence="2" type="ORF">OVA965_LOCUS32256</name>
    <name evidence="3" type="ORF">TMI583_LOCUS33115</name>
</gene>
<protein>
    <recommendedName>
        <fullName evidence="1">HAT C-terminal dimerisation domain-containing protein</fullName>
    </recommendedName>
</protein>
<dbReference type="PANTHER" id="PTHR47611">
    <property type="entry name" value="HAT DIMERISATION DOMAIN, C-TERMINAL"/>
    <property type="match status" value="1"/>
</dbReference>
<dbReference type="InterPro" id="IPR008906">
    <property type="entry name" value="HATC_C_dom"/>
</dbReference>
<dbReference type="PANTHER" id="PTHR47611:SF1">
    <property type="entry name" value="CCHC-TYPE DOMAIN-CONTAINING PROTEIN"/>
    <property type="match status" value="1"/>
</dbReference>